<dbReference type="PROSITE" id="PS51221">
    <property type="entry name" value="TTL"/>
    <property type="match status" value="1"/>
</dbReference>
<dbReference type="SUPFAM" id="SSF56059">
    <property type="entry name" value="Glutathione synthetase ATP-binding domain-like"/>
    <property type="match status" value="1"/>
</dbReference>
<feature type="domain" description="Tubulin--tyrosine ligase-like protein 12 SET-like" evidence="2">
    <location>
        <begin position="67"/>
        <end position="111"/>
    </location>
</feature>
<protein>
    <recommendedName>
        <fullName evidence="2">Tubulin--tyrosine ligase-like protein 12 SET-like domain-containing protein</fullName>
    </recommendedName>
</protein>
<dbReference type="Pfam" id="PF25556">
    <property type="entry name" value="SET_TTL"/>
    <property type="match status" value="2"/>
</dbReference>
<dbReference type="InterPro" id="IPR027749">
    <property type="entry name" value="TTLL12"/>
</dbReference>
<dbReference type="AlphaFoldDB" id="A0A9P6Y1G6"/>
<reference evidence="3" key="1">
    <citation type="journal article" date="2020" name="Microb. Genom.">
        <title>Genetic diversity of clinical and environmental Mucorales isolates obtained from an investigation of mucormycosis cases among solid organ transplant recipients.</title>
        <authorList>
            <person name="Nguyen M.H."/>
            <person name="Kaul D."/>
            <person name="Muto C."/>
            <person name="Cheng S.J."/>
            <person name="Richter R.A."/>
            <person name="Bruno V.M."/>
            <person name="Liu G."/>
            <person name="Beyhan S."/>
            <person name="Sundermann A.J."/>
            <person name="Mounaud S."/>
            <person name="Pasculle A.W."/>
            <person name="Nierman W.C."/>
            <person name="Driscoll E."/>
            <person name="Cumbie R."/>
            <person name="Clancy C.J."/>
            <person name="Dupont C.L."/>
        </authorList>
    </citation>
    <scope>NUCLEOTIDE SEQUENCE</scope>
    <source>
        <strain evidence="3">GL16</strain>
    </source>
</reference>
<feature type="region of interest" description="Disordered" evidence="1">
    <location>
        <begin position="180"/>
        <end position="201"/>
    </location>
</feature>
<dbReference type="Gene3D" id="1.10.8.10">
    <property type="entry name" value="DNA helicase RuvA subunit, C-terminal domain"/>
    <property type="match status" value="1"/>
</dbReference>
<evidence type="ECO:0000259" key="2">
    <source>
        <dbReference type="Pfam" id="PF25556"/>
    </source>
</evidence>
<gene>
    <name evidence="3" type="ORF">G6F51_010719</name>
</gene>
<dbReference type="InterPro" id="IPR057954">
    <property type="entry name" value="SET_TTL12"/>
</dbReference>
<dbReference type="InterPro" id="IPR004344">
    <property type="entry name" value="TTL/TTLL_fam"/>
</dbReference>
<dbReference type="Pfam" id="PF03133">
    <property type="entry name" value="TTL"/>
    <property type="match status" value="1"/>
</dbReference>
<dbReference type="GO" id="GO:0005737">
    <property type="term" value="C:cytoplasm"/>
    <property type="evidence" value="ECO:0007669"/>
    <property type="project" value="TreeGrafter"/>
</dbReference>
<sequence>MSTAFESFVTVHQYQLAPIPKELWQILFMKLGEDYLDAGEYFELHHGDPLASYSLHLKADKTLQKHGDIFLVDHAWTTSPENAKKELLQNPTLLDRLENLMDIEKEELVLDEEEEEIKPSDELIRIVASQANVSEKEAEEALEAENNEVVNAIMRLTIDAETKRETERLQDQVMGQVIASGKAEAKDKEKDEEKLEKKKKREQEWMNGRVNEVYEKMWAFIQTYSYSILQQDGQPVTQTAWYINDEVGSAICHSDRPNVVCMPFIFSRGASGMIPYSIFFPIEDLAPGEIVSCDLLPKNIQRESDKTAYLFAFENRVLLSDELEAKKQALIQCHQSQKDMAVVPLNTSKIVDFQQAIDILKRKESPKKSPILVYTDTPFVQQFLKLEGVSFTTERERADIVWISDDFQDWASLKPHQSINQIPNESCLTFKQSLTLLVKKTFGSPSWFLPTYNLLTELSEFVGDYLKTEEEAQTNLWITKPWNAARGIGLNITRNISEAIRCHDDSTPRIIQRYLTSPCLYNGKKFDLRYIVLVRQVDPHLVACVYNMFWTRLANKKFDLEDLNDYERQFTVMNYTNYQMTQLDHKSFIQNMEKQYPIQWQDVQKDIYAAIKDVLSAAVSQSQPVGFSGMERPEYDTFAVYGFDIMLTDDFKPIILEVNFSPDCTRACQYDSQFVNNIFSVVDGRFGKVEEGLQAFTVL</sequence>
<proteinExistence type="predicted"/>
<dbReference type="PANTHER" id="PTHR46088">
    <property type="entry name" value="TUBULIN--TYROSINE LIGASE-LIKE PROTEIN 12"/>
    <property type="match status" value="1"/>
</dbReference>
<evidence type="ECO:0000256" key="1">
    <source>
        <dbReference type="SAM" id="MobiDB-lite"/>
    </source>
</evidence>
<evidence type="ECO:0000313" key="3">
    <source>
        <dbReference type="EMBL" id="KAG1536859.1"/>
    </source>
</evidence>
<comment type="caution">
    <text evidence="3">The sequence shown here is derived from an EMBL/GenBank/DDBJ whole genome shotgun (WGS) entry which is preliminary data.</text>
</comment>
<accession>A0A9P6Y1G6</accession>
<name>A0A9P6Y1G6_RHIOR</name>
<dbReference type="EMBL" id="JAANIT010002305">
    <property type="protein sequence ID" value="KAG1536859.1"/>
    <property type="molecule type" value="Genomic_DNA"/>
</dbReference>
<organism evidence="3 4">
    <name type="scientific">Rhizopus oryzae</name>
    <name type="common">Mucormycosis agent</name>
    <name type="synonym">Rhizopus arrhizus var. delemar</name>
    <dbReference type="NCBI Taxonomy" id="64495"/>
    <lineage>
        <taxon>Eukaryota</taxon>
        <taxon>Fungi</taxon>
        <taxon>Fungi incertae sedis</taxon>
        <taxon>Mucoromycota</taxon>
        <taxon>Mucoromycotina</taxon>
        <taxon>Mucoromycetes</taxon>
        <taxon>Mucorales</taxon>
        <taxon>Mucorineae</taxon>
        <taxon>Rhizopodaceae</taxon>
        <taxon>Rhizopus</taxon>
    </lineage>
</organism>
<feature type="domain" description="Tubulin--tyrosine ligase-like protein 12 SET-like" evidence="2">
    <location>
        <begin position="208"/>
        <end position="294"/>
    </location>
</feature>
<dbReference type="OrthoDB" id="2127950at2759"/>
<dbReference type="PANTHER" id="PTHR46088:SF1">
    <property type="entry name" value="TUBULIN--TYROSINE LIGASE-LIKE PROTEIN 12"/>
    <property type="match status" value="1"/>
</dbReference>
<evidence type="ECO:0000313" key="4">
    <source>
        <dbReference type="Proteomes" id="UP000717996"/>
    </source>
</evidence>
<dbReference type="Gene3D" id="3.30.470.20">
    <property type="entry name" value="ATP-grasp fold, B domain"/>
    <property type="match status" value="1"/>
</dbReference>
<feature type="compositionally biased region" description="Basic and acidic residues" evidence="1">
    <location>
        <begin position="183"/>
        <end position="201"/>
    </location>
</feature>
<dbReference type="Proteomes" id="UP000717996">
    <property type="component" value="Unassembled WGS sequence"/>
</dbReference>